<keyword evidence="2" id="KW-0407">Ion channel</keyword>
<evidence type="ECO:0000313" key="4">
    <source>
        <dbReference type="Proteomes" id="UP000887565"/>
    </source>
</evidence>
<evidence type="ECO:0000256" key="2">
    <source>
        <dbReference type="ARBA" id="ARBA00022673"/>
    </source>
</evidence>
<dbReference type="Pfam" id="PF02026">
    <property type="entry name" value="RyR"/>
    <property type="match status" value="2"/>
</dbReference>
<dbReference type="GO" id="GO:0006941">
    <property type="term" value="P:striated muscle contraction"/>
    <property type="evidence" value="ECO:0007669"/>
    <property type="project" value="TreeGrafter"/>
</dbReference>
<dbReference type="WBParaSite" id="nRc.2.0.1.t34010-RA">
    <property type="protein sequence ID" value="nRc.2.0.1.t34010-RA"/>
    <property type="gene ID" value="nRc.2.0.1.g34010"/>
</dbReference>
<dbReference type="PANTHER" id="PTHR46399">
    <property type="entry name" value="B30.2/SPRY DOMAIN-CONTAINING PROTEIN"/>
    <property type="match status" value="1"/>
</dbReference>
<dbReference type="InterPro" id="IPR001870">
    <property type="entry name" value="B30.2/SPRY"/>
</dbReference>
<dbReference type="InterPro" id="IPR003032">
    <property type="entry name" value="Ryanodine_rcpt"/>
</dbReference>
<dbReference type="Gene3D" id="2.60.120.920">
    <property type="match status" value="2"/>
</dbReference>
<keyword evidence="4" id="KW-1185">Reference proteome</keyword>
<reference evidence="5" key="1">
    <citation type="submission" date="2022-11" db="UniProtKB">
        <authorList>
            <consortium name="WormBaseParasite"/>
        </authorList>
    </citation>
    <scope>IDENTIFICATION</scope>
</reference>
<dbReference type="GO" id="GO:0034704">
    <property type="term" value="C:calcium channel complex"/>
    <property type="evidence" value="ECO:0007669"/>
    <property type="project" value="TreeGrafter"/>
</dbReference>
<dbReference type="GO" id="GO:0005219">
    <property type="term" value="F:ryanodine-sensitive calcium-release channel activity"/>
    <property type="evidence" value="ECO:0007669"/>
    <property type="project" value="TreeGrafter"/>
</dbReference>
<dbReference type="InterPro" id="IPR015925">
    <property type="entry name" value="Ryanodine_IP3_receptor"/>
</dbReference>
<evidence type="ECO:0000259" key="3">
    <source>
        <dbReference type="PROSITE" id="PS50188"/>
    </source>
</evidence>
<dbReference type="SUPFAM" id="SSF49899">
    <property type="entry name" value="Concanavalin A-like lectins/glucanases"/>
    <property type="match status" value="1"/>
</dbReference>
<keyword evidence="1" id="KW-0109">Calcium transport</keyword>
<protein>
    <submittedName>
        <fullName evidence="5">B30.2/SPRY domain-containing protein</fullName>
    </submittedName>
</protein>
<dbReference type="SMART" id="SM00449">
    <property type="entry name" value="SPRY"/>
    <property type="match status" value="2"/>
</dbReference>
<dbReference type="GO" id="GO:0030018">
    <property type="term" value="C:Z disc"/>
    <property type="evidence" value="ECO:0007669"/>
    <property type="project" value="TreeGrafter"/>
</dbReference>
<evidence type="ECO:0000256" key="1">
    <source>
        <dbReference type="ARBA" id="ARBA00022568"/>
    </source>
</evidence>
<keyword evidence="1" id="KW-0813">Transport</keyword>
<dbReference type="GO" id="GO:0014808">
    <property type="term" value="P:release of sequestered calcium ion into cytosol by sarcoplasmic reticulum"/>
    <property type="evidence" value="ECO:0007669"/>
    <property type="project" value="TreeGrafter"/>
</dbReference>
<organism evidence="4 5">
    <name type="scientific">Romanomermis culicivorax</name>
    <name type="common">Nematode worm</name>
    <dbReference type="NCBI Taxonomy" id="13658"/>
    <lineage>
        <taxon>Eukaryota</taxon>
        <taxon>Metazoa</taxon>
        <taxon>Ecdysozoa</taxon>
        <taxon>Nematoda</taxon>
        <taxon>Enoplea</taxon>
        <taxon>Dorylaimia</taxon>
        <taxon>Mermithida</taxon>
        <taxon>Mermithoidea</taxon>
        <taxon>Mermithidae</taxon>
        <taxon>Romanomermis</taxon>
    </lineage>
</organism>
<dbReference type="PROSITE" id="PS50188">
    <property type="entry name" value="B302_SPRY"/>
    <property type="match status" value="1"/>
</dbReference>
<dbReference type="Proteomes" id="UP000887565">
    <property type="component" value="Unplaced"/>
</dbReference>
<keyword evidence="1" id="KW-0106">Calcium</keyword>
<dbReference type="OMA" id="HEMWATN"/>
<dbReference type="InterPro" id="IPR003877">
    <property type="entry name" value="SPRY_dom"/>
</dbReference>
<dbReference type="PANTHER" id="PTHR46399:SF8">
    <property type="entry name" value="B30.2_SPRY DOMAIN-CONTAINING PROTEIN"/>
    <property type="match status" value="1"/>
</dbReference>
<accession>A0A915K5J2</accession>
<feature type="domain" description="B30.2/SPRY" evidence="3">
    <location>
        <begin position="256"/>
        <end position="408"/>
    </location>
</feature>
<sequence>MPNVLVGLFEGSSMFTKWYFEAEVEHLEQMTTRKVHLRVGWANTTGYVPYPGTGQKWGCNGVGDDLFSYGFDGKRCRFLFGGNQGKLHYGPPKGYSAIYEALRGPLKVGPCFSFGKINRCIYNGPSTILLQEHTFAPKPVDIAQIMLSAQVEAVTDKLAENMHELWAVNKIEDGWTYGDKRSESRRNHPCLTTYEKLGLSEKTYNLNLARDTIKAIIAMGYHIAPGRPPNRLKLMRFPNNFLMSNGYKPAPLDTREIQLDEKMMDLVELLAKNTHYVWAKDKIGKGWTYGANDDPLTKRSCHLVPYDFVDSRIKDANRAMSTEVIKYYEFEVITDGYMKVGWMDVGAAPDVDIGNDELSFGFDGFLTQKWHQGHEQYGKKWTAGDVIGCFLDLTDKIVCKLKSSIFYS</sequence>
<keyword evidence="2" id="KW-0107">Calcium channel</keyword>
<dbReference type="InterPro" id="IPR013320">
    <property type="entry name" value="ConA-like_dom_sf"/>
</dbReference>
<dbReference type="FunFam" id="1.10.490.160:FF:000003">
    <property type="entry name" value="Ryanodine receptor, isoform E"/>
    <property type="match status" value="1"/>
</dbReference>
<keyword evidence="1" id="KW-0406">Ion transport</keyword>
<dbReference type="GO" id="GO:0042383">
    <property type="term" value="C:sarcolemma"/>
    <property type="evidence" value="ECO:0007669"/>
    <property type="project" value="TreeGrafter"/>
</dbReference>
<dbReference type="Gene3D" id="1.10.490.160">
    <property type="match status" value="1"/>
</dbReference>
<dbReference type="InterPro" id="IPR043136">
    <property type="entry name" value="B30.2/SPRY_sf"/>
</dbReference>
<dbReference type="AlphaFoldDB" id="A0A915K5J2"/>
<dbReference type="GO" id="GO:0033017">
    <property type="term" value="C:sarcoplasmic reticulum membrane"/>
    <property type="evidence" value="ECO:0007669"/>
    <property type="project" value="TreeGrafter"/>
</dbReference>
<proteinExistence type="predicted"/>
<evidence type="ECO:0000313" key="5">
    <source>
        <dbReference type="WBParaSite" id="nRc.2.0.1.t34010-RA"/>
    </source>
</evidence>
<dbReference type="GO" id="GO:0005790">
    <property type="term" value="C:smooth endoplasmic reticulum"/>
    <property type="evidence" value="ECO:0007669"/>
    <property type="project" value="TreeGrafter"/>
</dbReference>
<name>A0A915K5J2_ROMCU</name>